<dbReference type="SMART" id="SM00862">
    <property type="entry name" value="Trans_reg_C"/>
    <property type="match status" value="1"/>
</dbReference>
<evidence type="ECO:0000259" key="4">
    <source>
        <dbReference type="PROSITE" id="PS51755"/>
    </source>
</evidence>
<reference evidence="5 6" key="1">
    <citation type="submission" date="2023-01" db="EMBL/GenBank/DDBJ databases">
        <title>Psychroserpens ponticola sp. nov., isolated from seawater.</title>
        <authorList>
            <person name="Kristyanto S."/>
            <person name="Jung J."/>
            <person name="Kim J.M."/>
            <person name="Jeon C.O."/>
        </authorList>
    </citation>
    <scope>NUCLEOTIDE SEQUENCE [LARGE SCALE GENOMIC DNA]</scope>
    <source>
        <strain evidence="5 6">MSW6</strain>
    </source>
</reference>
<dbReference type="Proteomes" id="UP001202717">
    <property type="component" value="Chromosome"/>
</dbReference>
<feature type="DNA-binding region" description="OmpR/PhoB-type" evidence="2">
    <location>
        <begin position="204"/>
        <end position="301"/>
    </location>
</feature>
<dbReference type="InterPro" id="IPR036388">
    <property type="entry name" value="WH-like_DNA-bd_sf"/>
</dbReference>
<feature type="transmembrane region" description="Helical" evidence="3">
    <location>
        <begin position="27"/>
        <end position="43"/>
    </location>
</feature>
<proteinExistence type="predicted"/>
<evidence type="ECO:0000256" key="2">
    <source>
        <dbReference type="PROSITE-ProRule" id="PRU01091"/>
    </source>
</evidence>
<dbReference type="EMBL" id="CP116221">
    <property type="protein sequence ID" value="WCO01514.1"/>
    <property type="molecule type" value="Genomic_DNA"/>
</dbReference>
<dbReference type="RefSeq" id="WP_249993143.1">
    <property type="nucleotide sequence ID" value="NZ_CP116221.1"/>
</dbReference>
<evidence type="ECO:0000313" key="5">
    <source>
        <dbReference type="EMBL" id="WCO01514.1"/>
    </source>
</evidence>
<accession>A0ABY7RWJ0</accession>
<keyword evidence="1 2" id="KW-0238">DNA-binding</keyword>
<dbReference type="InterPro" id="IPR016032">
    <property type="entry name" value="Sig_transdc_resp-reg_C-effctor"/>
</dbReference>
<protein>
    <submittedName>
        <fullName evidence="5">Winged helix-turn-helix domain-containing protein</fullName>
    </submittedName>
</protein>
<keyword evidence="3" id="KW-0812">Transmembrane</keyword>
<dbReference type="CDD" id="cd00383">
    <property type="entry name" value="trans_reg_C"/>
    <property type="match status" value="1"/>
</dbReference>
<gene>
    <name evidence="5" type="ORF">MUN68_015790</name>
</gene>
<feature type="domain" description="OmpR/PhoB-type" evidence="4">
    <location>
        <begin position="204"/>
        <end position="301"/>
    </location>
</feature>
<sequence>MSKKCKRTVKAYDNSLICHLFVEPMKSYAYIILVVLVILNFSSCKQDDSPIEITKIALRDVGHTLLLSNQDSTSLVLPVTKVDAKTYKISFQQELSIQPDSLVIFVKNSLEKAKLANHYRVEVFQCKVDEVAYSYEINQNEAESIIPCAGRILPLNCYTIKIRFETNQKQSSLIYLWLIVPLLLVLGFLFRQKKTSTNPTPVDQLCYNIGNYKFDKDQSKLLYIEKEIGLSKKECELLEILCDNLNEVVKRDELSKRVWEDHGVFVGRSLDTYISKLRKKLKEDTSIKIANVHGIGYKLEVSKE</sequence>
<evidence type="ECO:0000256" key="1">
    <source>
        <dbReference type="ARBA" id="ARBA00023125"/>
    </source>
</evidence>
<keyword evidence="6" id="KW-1185">Reference proteome</keyword>
<name>A0ABY7RWJ0_9FLAO</name>
<organism evidence="5 6">
    <name type="scientific">Psychroserpens ponticola</name>
    <dbReference type="NCBI Taxonomy" id="2932268"/>
    <lineage>
        <taxon>Bacteria</taxon>
        <taxon>Pseudomonadati</taxon>
        <taxon>Bacteroidota</taxon>
        <taxon>Flavobacteriia</taxon>
        <taxon>Flavobacteriales</taxon>
        <taxon>Flavobacteriaceae</taxon>
        <taxon>Psychroserpens</taxon>
    </lineage>
</organism>
<dbReference type="InterPro" id="IPR001867">
    <property type="entry name" value="OmpR/PhoB-type_DNA-bd"/>
</dbReference>
<evidence type="ECO:0000313" key="6">
    <source>
        <dbReference type="Proteomes" id="UP001202717"/>
    </source>
</evidence>
<feature type="transmembrane region" description="Helical" evidence="3">
    <location>
        <begin position="172"/>
        <end position="190"/>
    </location>
</feature>
<keyword evidence="3" id="KW-0472">Membrane</keyword>
<dbReference type="Gene3D" id="1.10.10.10">
    <property type="entry name" value="Winged helix-like DNA-binding domain superfamily/Winged helix DNA-binding domain"/>
    <property type="match status" value="1"/>
</dbReference>
<dbReference type="SUPFAM" id="SSF46894">
    <property type="entry name" value="C-terminal effector domain of the bipartite response regulators"/>
    <property type="match status" value="1"/>
</dbReference>
<keyword evidence="3" id="KW-1133">Transmembrane helix</keyword>
<evidence type="ECO:0000256" key="3">
    <source>
        <dbReference type="SAM" id="Phobius"/>
    </source>
</evidence>
<dbReference type="PROSITE" id="PS51755">
    <property type="entry name" value="OMPR_PHOB"/>
    <property type="match status" value="1"/>
</dbReference>
<dbReference type="Pfam" id="PF00486">
    <property type="entry name" value="Trans_reg_C"/>
    <property type="match status" value="1"/>
</dbReference>